<dbReference type="GO" id="GO:0004842">
    <property type="term" value="F:ubiquitin-protein transferase activity"/>
    <property type="evidence" value="ECO:0007669"/>
    <property type="project" value="InterPro"/>
</dbReference>
<feature type="domain" description="HECT" evidence="3">
    <location>
        <begin position="284"/>
        <end position="394"/>
    </location>
</feature>
<feature type="region of interest" description="Disordered" evidence="2">
    <location>
        <begin position="111"/>
        <end position="130"/>
    </location>
</feature>
<protein>
    <submittedName>
        <fullName evidence="4">G2/M phase-specific E3 ubiquitin-protein ligase</fullName>
    </submittedName>
</protein>
<dbReference type="AlphaFoldDB" id="A0AAD9QP02"/>
<dbReference type="SUPFAM" id="SSF56204">
    <property type="entry name" value="Hect, E3 ligase catalytic domain"/>
    <property type="match status" value="1"/>
</dbReference>
<keyword evidence="5" id="KW-1185">Reference proteome</keyword>
<evidence type="ECO:0000259" key="3">
    <source>
        <dbReference type="Pfam" id="PF00632"/>
    </source>
</evidence>
<dbReference type="EMBL" id="JARQWQ010000022">
    <property type="protein sequence ID" value="KAK2564475.1"/>
    <property type="molecule type" value="Genomic_DNA"/>
</dbReference>
<keyword evidence="1" id="KW-0833">Ubl conjugation pathway</keyword>
<gene>
    <name evidence="4" type="ORF">P5673_011917</name>
</gene>
<comment type="caution">
    <text evidence="4">The sequence shown here is derived from an EMBL/GenBank/DDBJ whole genome shotgun (WGS) entry which is preliminary data.</text>
</comment>
<evidence type="ECO:0000256" key="2">
    <source>
        <dbReference type="SAM" id="MobiDB-lite"/>
    </source>
</evidence>
<reference evidence="4" key="2">
    <citation type="journal article" date="2023" name="Science">
        <title>Genomic signatures of disease resistance in endangered staghorn corals.</title>
        <authorList>
            <person name="Vollmer S.V."/>
            <person name="Selwyn J.D."/>
            <person name="Despard B.A."/>
            <person name="Roesel C.L."/>
        </authorList>
    </citation>
    <scope>NUCLEOTIDE SEQUENCE</scope>
    <source>
        <strain evidence="4">K2</strain>
    </source>
</reference>
<evidence type="ECO:0000313" key="5">
    <source>
        <dbReference type="Proteomes" id="UP001249851"/>
    </source>
</evidence>
<evidence type="ECO:0000256" key="1">
    <source>
        <dbReference type="ARBA" id="ARBA00022786"/>
    </source>
</evidence>
<sequence>MATAGQQTPPSTSERIDLSLNGLGEKKLSFPKEGNSAEVHETILVAFPALGEGYEILCAGEGRSKQLLLIPMPPNGFSVSYLQSVLGQAKGYLRPLQRDIVMETRQGSIASPDKKSHILPSQEDESEEVTCPKEEDECDNELLHHAWESKSGAEGRLMPSYNSSVVYTGMMKIMGKIIAHSIVQCGVGFPYLSLVCYWYLITGDVSKAISYGNTEDVRDIGYADLIHKLLDAKTDEDMALLVLNRQLLVESLMLHTILSKRKVLLDQLRKGLETLGVLEEAAKRPLMFESFFVSSDENLTSDKVKGSLTFPGDMDDDQVQTMAYFLQFVDECTKEDLKDLIRFITGSTPLPSSRKIEVQFDVTDGCIFASTCLMQIHLPSKFDTYDTLKMALTTVVLRDEKSSNAM</sequence>
<reference evidence="4" key="1">
    <citation type="journal article" date="2023" name="G3 (Bethesda)">
        <title>Whole genome assembly and annotation of the endangered Caribbean coral Acropora cervicornis.</title>
        <authorList>
            <person name="Selwyn J.D."/>
            <person name="Vollmer S.V."/>
        </authorList>
    </citation>
    <scope>NUCLEOTIDE SEQUENCE</scope>
    <source>
        <strain evidence="4">K2</strain>
    </source>
</reference>
<dbReference type="Proteomes" id="UP001249851">
    <property type="component" value="Unassembled WGS sequence"/>
</dbReference>
<dbReference type="InterPro" id="IPR035983">
    <property type="entry name" value="Hect_E3_ubiquitin_ligase"/>
</dbReference>
<proteinExistence type="predicted"/>
<accession>A0AAD9QP02</accession>
<dbReference type="InterPro" id="IPR000569">
    <property type="entry name" value="HECT_dom"/>
</dbReference>
<dbReference type="Gene3D" id="3.30.2410.10">
    <property type="entry name" value="Hect, E3 ligase catalytic domain"/>
    <property type="match status" value="1"/>
</dbReference>
<dbReference type="Pfam" id="PF00632">
    <property type="entry name" value="HECT"/>
    <property type="match status" value="1"/>
</dbReference>
<organism evidence="4 5">
    <name type="scientific">Acropora cervicornis</name>
    <name type="common">Staghorn coral</name>
    <dbReference type="NCBI Taxonomy" id="6130"/>
    <lineage>
        <taxon>Eukaryota</taxon>
        <taxon>Metazoa</taxon>
        <taxon>Cnidaria</taxon>
        <taxon>Anthozoa</taxon>
        <taxon>Hexacorallia</taxon>
        <taxon>Scleractinia</taxon>
        <taxon>Astrocoeniina</taxon>
        <taxon>Acroporidae</taxon>
        <taxon>Acropora</taxon>
    </lineage>
</organism>
<name>A0AAD9QP02_ACRCE</name>
<evidence type="ECO:0000313" key="4">
    <source>
        <dbReference type="EMBL" id="KAK2564475.1"/>
    </source>
</evidence>